<accession>A0ABY7BWU5</accession>
<evidence type="ECO:0000256" key="1">
    <source>
        <dbReference type="ARBA" id="ARBA00004417"/>
    </source>
</evidence>
<evidence type="ECO:0000256" key="5">
    <source>
        <dbReference type="ARBA" id="ARBA00022741"/>
    </source>
</evidence>
<dbReference type="PANTHER" id="PTHR43297">
    <property type="entry name" value="OLIGOPEPTIDE TRANSPORT ATP-BINDING PROTEIN APPD"/>
    <property type="match status" value="1"/>
</dbReference>
<proteinExistence type="inferred from homology"/>
<dbReference type="RefSeq" id="WP_268880333.1">
    <property type="nucleotide sequence ID" value="NZ_CP114029.1"/>
</dbReference>
<dbReference type="InterPro" id="IPR017871">
    <property type="entry name" value="ABC_transporter-like_CS"/>
</dbReference>
<evidence type="ECO:0000313" key="10">
    <source>
        <dbReference type="EMBL" id="WAP67862.1"/>
    </source>
</evidence>
<dbReference type="PROSITE" id="PS00211">
    <property type="entry name" value="ABC_TRANSPORTER_1"/>
    <property type="match status" value="2"/>
</dbReference>
<organism evidence="10 11">
    <name type="scientific">Jiella pelagia</name>
    <dbReference type="NCBI Taxonomy" id="2986949"/>
    <lineage>
        <taxon>Bacteria</taxon>
        <taxon>Pseudomonadati</taxon>
        <taxon>Pseudomonadota</taxon>
        <taxon>Alphaproteobacteria</taxon>
        <taxon>Hyphomicrobiales</taxon>
        <taxon>Aurantimonadaceae</taxon>
        <taxon>Jiella</taxon>
    </lineage>
</organism>
<comment type="similarity">
    <text evidence="2">Belongs to the ABC transporter superfamily.</text>
</comment>
<name>A0ABY7BWU5_9HYPH</name>
<evidence type="ECO:0000256" key="4">
    <source>
        <dbReference type="ARBA" id="ARBA00022475"/>
    </source>
</evidence>
<keyword evidence="4" id="KW-1003">Cell membrane</keyword>
<dbReference type="InterPro" id="IPR003593">
    <property type="entry name" value="AAA+_ATPase"/>
</dbReference>
<dbReference type="PROSITE" id="PS50893">
    <property type="entry name" value="ABC_TRANSPORTER_2"/>
    <property type="match status" value="2"/>
</dbReference>
<dbReference type="Pfam" id="PF08352">
    <property type="entry name" value="oligo_HPY"/>
    <property type="match status" value="2"/>
</dbReference>
<dbReference type="InterPro" id="IPR050388">
    <property type="entry name" value="ABC_Ni/Peptide_Import"/>
</dbReference>
<protein>
    <submittedName>
        <fullName evidence="10">ABC transporter ATP-binding protein</fullName>
    </submittedName>
</protein>
<reference evidence="10" key="1">
    <citation type="submission" date="2022-12" db="EMBL/GenBank/DDBJ databases">
        <title>Jiella pelagia sp. nov., isolated from phosphonate enriched culture of Northwest Pacific surface seawater.</title>
        <authorList>
            <person name="Shin D.Y."/>
            <person name="Hwang C.Y."/>
        </authorList>
    </citation>
    <scope>NUCLEOTIDE SEQUENCE</scope>
    <source>
        <strain evidence="10">HL-NP1</strain>
    </source>
</reference>
<dbReference type="Proteomes" id="UP001164020">
    <property type="component" value="Chromosome"/>
</dbReference>
<dbReference type="NCBIfam" id="NF008453">
    <property type="entry name" value="PRK11308.1"/>
    <property type="match status" value="2"/>
</dbReference>
<keyword evidence="6 10" id="KW-0067">ATP-binding</keyword>
<dbReference type="InterPro" id="IPR013563">
    <property type="entry name" value="Oligopep_ABC_C"/>
</dbReference>
<evidence type="ECO:0000256" key="3">
    <source>
        <dbReference type="ARBA" id="ARBA00022448"/>
    </source>
</evidence>
<feature type="domain" description="ABC transporter" evidence="9">
    <location>
        <begin position="277"/>
        <end position="525"/>
    </location>
</feature>
<keyword evidence="3" id="KW-0813">Transport</keyword>
<evidence type="ECO:0000256" key="8">
    <source>
        <dbReference type="SAM" id="MobiDB-lite"/>
    </source>
</evidence>
<comment type="subcellular location">
    <subcellularLocation>
        <location evidence="1">Cell inner membrane</location>
        <topology evidence="1">Peripheral membrane protein</topology>
    </subcellularLocation>
</comment>
<feature type="domain" description="ABC transporter" evidence="9">
    <location>
        <begin position="4"/>
        <end position="254"/>
    </location>
</feature>
<dbReference type="InterPro" id="IPR027417">
    <property type="entry name" value="P-loop_NTPase"/>
</dbReference>
<feature type="region of interest" description="Disordered" evidence="8">
    <location>
        <begin position="531"/>
        <end position="555"/>
    </location>
</feature>
<keyword evidence="5" id="KW-0547">Nucleotide-binding</keyword>
<dbReference type="Gene3D" id="3.40.50.300">
    <property type="entry name" value="P-loop containing nucleotide triphosphate hydrolases"/>
    <property type="match status" value="2"/>
</dbReference>
<sequence>MALVDISDLTIGFGAEATAPPVVDGVDLSIGKGEIVALVGESGSGKSMTALSIVGLLPERGRVRSGRILFGGKDLLTIGEAALRSVRGARIGMIFQEPMTSLNPVLTIGEQLVEALIVHEKLSKAESRNRAIAMLERTGIDNAERRLRQYPHEFSGGMRQRVMIAMMMALKPALLIADEPTTALDVTIQAQILDLLREMVRDLDTSLLLITHDMGVVAEMADRVVVMRDGKVVERGDCEGVFAAPQADYTRKLLAAVPTLDDPVRMTTTTSFGPEVLRLEDVSRSFGGGGFFSRQAPLKAVDGVTLTVREGETLALVGESGSGKSTLGRLAMRLEKPDGGRVVVAGEDITRLSGRGLRRVRRAIQMIFQDPYASLDPRFSIGRTIAEPMIIEGGASRSEVRERVGALLERAGLSAAMAGRMPHELSGGQRQRVAIARALAVSPRIIVADEPTSALDVSVQAKILDLMIALQEAEALAYLFITHDLAVVRRIAHRVAVMRKGRIVELGAAADVLERPVHPYTRSLIAAAPVPDPARRGERHHGQPEAEPQSPDMAGEWCAVGDEHWILA</sequence>
<gene>
    <name evidence="10" type="ORF">OH818_20760</name>
</gene>
<feature type="compositionally biased region" description="Basic and acidic residues" evidence="8">
    <location>
        <begin position="533"/>
        <end position="544"/>
    </location>
</feature>
<evidence type="ECO:0000256" key="7">
    <source>
        <dbReference type="ARBA" id="ARBA00023136"/>
    </source>
</evidence>
<dbReference type="SMART" id="SM00382">
    <property type="entry name" value="AAA"/>
    <property type="match status" value="2"/>
</dbReference>
<keyword evidence="7" id="KW-0472">Membrane</keyword>
<dbReference type="NCBIfam" id="NF007739">
    <property type="entry name" value="PRK10419.1"/>
    <property type="match status" value="2"/>
</dbReference>
<evidence type="ECO:0000256" key="2">
    <source>
        <dbReference type="ARBA" id="ARBA00005417"/>
    </source>
</evidence>
<dbReference type="EMBL" id="CP114029">
    <property type="protein sequence ID" value="WAP67862.1"/>
    <property type="molecule type" value="Genomic_DNA"/>
</dbReference>
<keyword evidence="11" id="KW-1185">Reference proteome</keyword>
<evidence type="ECO:0000313" key="11">
    <source>
        <dbReference type="Proteomes" id="UP001164020"/>
    </source>
</evidence>
<dbReference type="GO" id="GO:0005524">
    <property type="term" value="F:ATP binding"/>
    <property type="evidence" value="ECO:0007669"/>
    <property type="project" value="UniProtKB-KW"/>
</dbReference>
<evidence type="ECO:0000259" key="9">
    <source>
        <dbReference type="PROSITE" id="PS50893"/>
    </source>
</evidence>
<dbReference type="PANTHER" id="PTHR43297:SF2">
    <property type="entry name" value="DIPEPTIDE TRANSPORT ATP-BINDING PROTEIN DPPD"/>
    <property type="match status" value="1"/>
</dbReference>
<dbReference type="CDD" id="cd03257">
    <property type="entry name" value="ABC_NikE_OppD_transporters"/>
    <property type="match status" value="2"/>
</dbReference>
<dbReference type="Pfam" id="PF00005">
    <property type="entry name" value="ABC_tran"/>
    <property type="match status" value="2"/>
</dbReference>
<evidence type="ECO:0000256" key="6">
    <source>
        <dbReference type="ARBA" id="ARBA00022840"/>
    </source>
</evidence>
<dbReference type="SUPFAM" id="SSF52540">
    <property type="entry name" value="P-loop containing nucleoside triphosphate hydrolases"/>
    <property type="match status" value="2"/>
</dbReference>
<dbReference type="InterPro" id="IPR003439">
    <property type="entry name" value="ABC_transporter-like_ATP-bd"/>
</dbReference>